<sequence>MVGYNTGTSATFDPLLAKAWCYRATFSLSHYTTGLRAVKRSWTGESTMDISVFATGLSKRRTAPTLKP</sequence>
<accession>A0AAE0ZQW0</accession>
<gene>
    <name evidence="1" type="ORF">RRG08_010994</name>
</gene>
<keyword evidence="2" id="KW-1185">Reference proteome</keyword>
<evidence type="ECO:0000313" key="1">
    <source>
        <dbReference type="EMBL" id="KAK3773785.1"/>
    </source>
</evidence>
<reference evidence="1" key="1">
    <citation type="journal article" date="2023" name="G3 (Bethesda)">
        <title>A reference genome for the long-term kleptoplast-retaining sea slug Elysia crispata morphotype clarki.</title>
        <authorList>
            <person name="Eastman K.E."/>
            <person name="Pendleton A.L."/>
            <person name="Shaikh M.A."/>
            <person name="Suttiyut T."/>
            <person name="Ogas R."/>
            <person name="Tomko P."/>
            <person name="Gavelis G."/>
            <person name="Widhalm J.R."/>
            <person name="Wisecaver J.H."/>
        </authorList>
    </citation>
    <scope>NUCLEOTIDE SEQUENCE</scope>
    <source>
        <strain evidence="1">ECLA1</strain>
    </source>
</reference>
<comment type="caution">
    <text evidence="1">The sequence shown here is derived from an EMBL/GenBank/DDBJ whole genome shotgun (WGS) entry which is preliminary data.</text>
</comment>
<evidence type="ECO:0000313" key="2">
    <source>
        <dbReference type="Proteomes" id="UP001283361"/>
    </source>
</evidence>
<name>A0AAE0ZQW0_9GAST</name>
<protein>
    <submittedName>
        <fullName evidence="1">Uncharacterized protein</fullName>
    </submittedName>
</protein>
<dbReference type="AlphaFoldDB" id="A0AAE0ZQW0"/>
<dbReference type="EMBL" id="JAWDGP010003509">
    <property type="protein sequence ID" value="KAK3773785.1"/>
    <property type="molecule type" value="Genomic_DNA"/>
</dbReference>
<proteinExistence type="predicted"/>
<dbReference type="Proteomes" id="UP001283361">
    <property type="component" value="Unassembled WGS sequence"/>
</dbReference>
<organism evidence="1 2">
    <name type="scientific">Elysia crispata</name>
    <name type="common">lettuce slug</name>
    <dbReference type="NCBI Taxonomy" id="231223"/>
    <lineage>
        <taxon>Eukaryota</taxon>
        <taxon>Metazoa</taxon>
        <taxon>Spiralia</taxon>
        <taxon>Lophotrochozoa</taxon>
        <taxon>Mollusca</taxon>
        <taxon>Gastropoda</taxon>
        <taxon>Heterobranchia</taxon>
        <taxon>Euthyneura</taxon>
        <taxon>Panpulmonata</taxon>
        <taxon>Sacoglossa</taxon>
        <taxon>Placobranchoidea</taxon>
        <taxon>Plakobranchidae</taxon>
        <taxon>Elysia</taxon>
    </lineage>
</organism>